<feature type="transmembrane region" description="Helical" evidence="1">
    <location>
        <begin position="25"/>
        <end position="44"/>
    </location>
</feature>
<feature type="transmembrane region" description="Helical" evidence="1">
    <location>
        <begin position="56"/>
        <end position="73"/>
    </location>
</feature>
<dbReference type="EMBL" id="CAJVAS010000074">
    <property type="protein sequence ID" value="CAG7652657.1"/>
    <property type="molecule type" value="Genomic_DNA"/>
</dbReference>
<keyword evidence="3" id="KW-1185">Reference proteome</keyword>
<keyword evidence="1" id="KW-0812">Transmembrane</keyword>
<comment type="caution">
    <text evidence="2">The sequence shown here is derived from an EMBL/GenBank/DDBJ whole genome shotgun (WGS) entry which is preliminary data.</text>
</comment>
<feature type="transmembrane region" description="Helical" evidence="1">
    <location>
        <begin position="79"/>
        <end position="98"/>
    </location>
</feature>
<proteinExistence type="predicted"/>
<evidence type="ECO:0000313" key="3">
    <source>
        <dbReference type="Proteomes" id="UP000693672"/>
    </source>
</evidence>
<organism evidence="2 3">
    <name type="scientific">Paenibacillus solanacearum</name>
    <dbReference type="NCBI Taxonomy" id="2048548"/>
    <lineage>
        <taxon>Bacteria</taxon>
        <taxon>Bacillati</taxon>
        <taxon>Bacillota</taxon>
        <taxon>Bacilli</taxon>
        <taxon>Bacillales</taxon>
        <taxon>Paenibacillaceae</taxon>
        <taxon>Paenibacillus</taxon>
    </lineage>
</organism>
<protein>
    <submittedName>
        <fullName evidence="2">Uncharacterized protein</fullName>
    </submittedName>
</protein>
<name>A0A916NYZ2_9BACL</name>
<dbReference type="AlphaFoldDB" id="A0A916NYZ2"/>
<reference evidence="2" key="1">
    <citation type="submission" date="2021-06" db="EMBL/GenBank/DDBJ databases">
        <authorList>
            <person name="Criscuolo A."/>
        </authorList>
    </citation>
    <scope>NUCLEOTIDE SEQUENCE</scope>
    <source>
        <strain evidence="2">CIP111600</strain>
    </source>
</reference>
<gene>
    <name evidence="2" type="ORF">PAESOLCIP111_06595</name>
</gene>
<dbReference type="Proteomes" id="UP000693672">
    <property type="component" value="Unassembled WGS sequence"/>
</dbReference>
<keyword evidence="1" id="KW-1133">Transmembrane helix</keyword>
<keyword evidence="1" id="KW-0472">Membrane</keyword>
<evidence type="ECO:0000256" key="1">
    <source>
        <dbReference type="SAM" id="Phobius"/>
    </source>
</evidence>
<evidence type="ECO:0000313" key="2">
    <source>
        <dbReference type="EMBL" id="CAG7652657.1"/>
    </source>
</evidence>
<accession>A0A916NYZ2</accession>
<sequence length="99" mass="12257">MIIFILQGSMTLLFLSYHPTSWRPILLYWSFWVILFSLIEYIFYLADRIDYFKGWNIVWSIFFYIIMYPMLYLHYKKPLVALLLSIPFTFGFMWIFGYF</sequence>